<keyword evidence="4" id="KW-1185">Reference proteome</keyword>
<dbReference type="OrthoDB" id="3262749at2759"/>
<feature type="non-terminal residue" evidence="3">
    <location>
        <position position="56"/>
    </location>
</feature>
<dbReference type="EMBL" id="MU155963">
    <property type="protein sequence ID" value="KAF9470503.1"/>
    <property type="molecule type" value="Genomic_DNA"/>
</dbReference>
<dbReference type="Proteomes" id="UP000807469">
    <property type="component" value="Unassembled WGS sequence"/>
</dbReference>
<evidence type="ECO:0000259" key="2">
    <source>
        <dbReference type="PROSITE" id="PS50157"/>
    </source>
</evidence>
<protein>
    <recommendedName>
        <fullName evidence="2">C2H2-type domain-containing protein</fullName>
    </recommendedName>
</protein>
<accession>A0A9P5YKB4</accession>
<reference evidence="3" key="1">
    <citation type="submission" date="2020-11" db="EMBL/GenBank/DDBJ databases">
        <authorList>
            <consortium name="DOE Joint Genome Institute"/>
            <person name="Ahrendt S."/>
            <person name="Riley R."/>
            <person name="Andreopoulos W."/>
            <person name="Labutti K."/>
            <person name="Pangilinan J."/>
            <person name="Ruiz-Duenas F.J."/>
            <person name="Barrasa J.M."/>
            <person name="Sanchez-Garcia M."/>
            <person name="Camarero S."/>
            <person name="Miyauchi S."/>
            <person name="Serrano A."/>
            <person name="Linde D."/>
            <person name="Babiker R."/>
            <person name="Drula E."/>
            <person name="Ayuso-Fernandez I."/>
            <person name="Pacheco R."/>
            <person name="Padilla G."/>
            <person name="Ferreira P."/>
            <person name="Barriuso J."/>
            <person name="Kellner H."/>
            <person name="Castanera R."/>
            <person name="Alfaro M."/>
            <person name="Ramirez L."/>
            <person name="Pisabarro A.G."/>
            <person name="Kuo A."/>
            <person name="Tritt A."/>
            <person name="Lipzen A."/>
            <person name="He G."/>
            <person name="Yan M."/>
            <person name="Ng V."/>
            <person name="Cullen D."/>
            <person name="Martin F."/>
            <person name="Rosso M.-N."/>
            <person name="Henrissat B."/>
            <person name="Hibbett D."/>
            <person name="Martinez A.T."/>
            <person name="Grigoriev I.V."/>
        </authorList>
    </citation>
    <scope>NUCLEOTIDE SEQUENCE</scope>
    <source>
        <strain evidence="3">CIRM-BRFM 674</strain>
    </source>
</reference>
<dbReference type="AlphaFoldDB" id="A0A9P5YKB4"/>
<name>A0A9P5YKB4_9AGAR</name>
<organism evidence="3 4">
    <name type="scientific">Pholiota conissans</name>
    <dbReference type="NCBI Taxonomy" id="109636"/>
    <lineage>
        <taxon>Eukaryota</taxon>
        <taxon>Fungi</taxon>
        <taxon>Dikarya</taxon>
        <taxon>Basidiomycota</taxon>
        <taxon>Agaricomycotina</taxon>
        <taxon>Agaricomycetes</taxon>
        <taxon>Agaricomycetidae</taxon>
        <taxon>Agaricales</taxon>
        <taxon>Agaricineae</taxon>
        <taxon>Strophariaceae</taxon>
        <taxon>Pholiota</taxon>
    </lineage>
</organism>
<evidence type="ECO:0000256" key="1">
    <source>
        <dbReference type="PROSITE-ProRule" id="PRU00042"/>
    </source>
</evidence>
<keyword evidence="1" id="KW-0862">Zinc</keyword>
<dbReference type="InterPro" id="IPR013087">
    <property type="entry name" value="Znf_C2H2_type"/>
</dbReference>
<comment type="caution">
    <text evidence="3">The sequence shown here is derived from an EMBL/GenBank/DDBJ whole genome shotgun (WGS) entry which is preliminary data.</text>
</comment>
<feature type="domain" description="C2H2-type" evidence="2">
    <location>
        <begin position="8"/>
        <end position="27"/>
    </location>
</feature>
<evidence type="ECO:0000313" key="4">
    <source>
        <dbReference type="Proteomes" id="UP000807469"/>
    </source>
</evidence>
<dbReference type="GO" id="GO:0008270">
    <property type="term" value="F:zinc ion binding"/>
    <property type="evidence" value="ECO:0007669"/>
    <property type="project" value="UniProtKB-KW"/>
</dbReference>
<sequence>MSYKSLKYQCDAKCGRSFTTMKALHSHLSAAKSCSWYMKGKLRDLGLGSDEDEFNR</sequence>
<dbReference type="PROSITE" id="PS50157">
    <property type="entry name" value="ZINC_FINGER_C2H2_2"/>
    <property type="match status" value="1"/>
</dbReference>
<gene>
    <name evidence="3" type="ORF">BDN70DRAFT_821307</name>
</gene>
<evidence type="ECO:0000313" key="3">
    <source>
        <dbReference type="EMBL" id="KAF9470503.1"/>
    </source>
</evidence>
<keyword evidence="1" id="KW-0479">Metal-binding</keyword>
<keyword evidence="1" id="KW-0863">Zinc-finger</keyword>
<proteinExistence type="predicted"/>